<dbReference type="GO" id="GO:0005886">
    <property type="term" value="C:plasma membrane"/>
    <property type="evidence" value="ECO:0007669"/>
    <property type="project" value="UniProtKB-SubCell"/>
</dbReference>
<reference evidence="9" key="3">
    <citation type="submission" date="2023-02" db="EMBL/GenBank/DDBJ databases">
        <title>Proposal of a novel subspecies: Alicyclobacillus hesperidum subspecies aegle.</title>
        <authorList>
            <person name="Goto K."/>
            <person name="Fujii T."/>
            <person name="Yasui K."/>
            <person name="Mochida K."/>
            <person name="Kato-Tanaka Y."/>
            <person name="Morohoshi S."/>
            <person name="An S.Y."/>
            <person name="Kasai H."/>
            <person name="Yokota A."/>
        </authorList>
    </citation>
    <scope>NUCLEOTIDE SEQUENCE</scope>
    <source>
        <strain evidence="9">DSM 12766</strain>
    </source>
</reference>
<dbReference type="FunFam" id="1.10.3730.20:FF:000001">
    <property type="entry name" value="Quaternary ammonium compound resistance transporter SugE"/>
    <property type="match status" value="1"/>
</dbReference>
<dbReference type="InterPro" id="IPR000390">
    <property type="entry name" value="Small_drug/metabolite_transptr"/>
</dbReference>
<dbReference type="Gene3D" id="1.10.3730.20">
    <property type="match status" value="1"/>
</dbReference>
<feature type="transmembrane region" description="Helical" evidence="8">
    <location>
        <begin position="58"/>
        <end position="78"/>
    </location>
</feature>
<feature type="transmembrane region" description="Helical" evidence="8">
    <location>
        <begin position="84"/>
        <end position="102"/>
    </location>
</feature>
<dbReference type="InterPro" id="IPR045324">
    <property type="entry name" value="Small_multidrug_res"/>
</dbReference>
<dbReference type="RefSeq" id="WP_040289276.1">
    <property type="nucleotide sequence ID" value="NZ_BSRA01000007.1"/>
</dbReference>
<evidence type="ECO:0000256" key="5">
    <source>
        <dbReference type="ARBA" id="ARBA00022989"/>
    </source>
</evidence>
<evidence type="ECO:0000256" key="6">
    <source>
        <dbReference type="ARBA" id="ARBA00023136"/>
    </source>
</evidence>
<gene>
    <name evidence="9" type="primary">emrE</name>
    <name evidence="9" type="ORF">Heshes_15390</name>
    <name evidence="10" type="ORF">SAMN04489725_105180</name>
</gene>
<evidence type="ECO:0000256" key="4">
    <source>
        <dbReference type="ARBA" id="ARBA00022692"/>
    </source>
</evidence>
<keyword evidence="6 8" id="KW-0472">Membrane</keyword>
<keyword evidence="2" id="KW-0813">Transport</keyword>
<evidence type="ECO:0000256" key="1">
    <source>
        <dbReference type="ARBA" id="ARBA00004651"/>
    </source>
</evidence>
<keyword evidence="4 7" id="KW-0812">Transmembrane</keyword>
<dbReference type="GO" id="GO:0022857">
    <property type="term" value="F:transmembrane transporter activity"/>
    <property type="evidence" value="ECO:0007669"/>
    <property type="project" value="InterPro"/>
</dbReference>
<dbReference type="Proteomes" id="UP001157137">
    <property type="component" value="Unassembled WGS sequence"/>
</dbReference>
<keyword evidence="3" id="KW-1003">Cell membrane</keyword>
<keyword evidence="11" id="KW-1185">Reference proteome</keyword>
<feature type="transmembrane region" description="Helical" evidence="8">
    <location>
        <begin position="26"/>
        <end position="46"/>
    </location>
</feature>
<comment type="similarity">
    <text evidence="7">Belongs to the drug/metabolite transporter (DMT) superfamily. Small multidrug resistance (SMR) (TC 2.A.7.1) family.</text>
</comment>
<dbReference type="PANTHER" id="PTHR30561">
    <property type="entry name" value="SMR FAMILY PROTON-DEPENDENT DRUG EFFLUX TRANSPORTER SUGE"/>
    <property type="match status" value="1"/>
</dbReference>
<accession>A0A1H2TDB2</accession>
<evidence type="ECO:0000256" key="2">
    <source>
        <dbReference type="ARBA" id="ARBA00022448"/>
    </source>
</evidence>
<evidence type="ECO:0000313" key="11">
    <source>
        <dbReference type="Proteomes" id="UP000182589"/>
    </source>
</evidence>
<reference evidence="10" key="2">
    <citation type="submission" date="2016-10" db="EMBL/GenBank/DDBJ databases">
        <authorList>
            <person name="de Groot N.N."/>
        </authorList>
    </citation>
    <scope>NUCLEOTIDE SEQUENCE [LARGE SCALE GENOMIC DNA]</scope>
    <source>
        <strain evidence="10">DSM 12489</strain>
    </source>
</reference>
<dbReference type="EMBL" id="FNOJ01000005">
    <property type="protein sequence ID" value="SDW41810.1"/>
    <property type="molecule type" value="Genomic_DNA"/>
</dbReference>
<dbReference type="STRING" id="89784.SAMN04489725_105180"/>
<evidence type="ECO:0000256" key="3">
    <source>
        <dbReference type="ARBA" id="ARBA00022475"/>
    </source>
</evidence>
<dbReference type="PANTHER" id="PTHR30561:SF1">
    <property type="entry name" value="MULTIDRUG TRANSPORTER EMRE"/>
    <property type="match status" value="1"/>
</dbReference>
<proteinExistence type="inferred from homology"/>
<dbReference type="Proteomes" id="UP000182589">
    <property type="component" value="Unassembled WGS sequence"/>
</dbReference>
<keyword evidence="5 8" id="KW-1133">Transmembrane helix</keyword>
<evidence type="ECO:0000256" key="7">
    <source>
        <dbReference type="RuleBase" id="RU003942"/>
    </source>
</evidence>
<evidence type="ECO:0000313" key="9">
    <source>
        <dbReference type="EMBL" id="GLV13855.1"/>
    </source>
</evidence>
<evidence type="ECO:0000313" key="10">
    <source>
        <dbReference type="EMBL" id="SDW41810.1"/>
    </source>
</evidence>
<reference evidence="11" key="1">
    <citation type="submission" date="2016-10" db="EMBL/GenBank/DDBJ databases">
        <authorList>
            <person name="Varghese N."/>
        </authorList>
    </citation>
    <scope>NUCLEOTIDE SEQUENCE [LARGE SCALE GENOMIC DNA]</scope>
    <source>
        <strain evidence="11">DSM 12489</strain>
    </source>
</reference>
<dbReference type="Pfam" id="PF00893">
    <property type="entry name" value="Multi_Drug_Res"/>
    <property type="match status" value="1"/>
</dbReference>
<evidence type="ECO:0000256" key="8">
    <source>
        <dbReference type="SAM" id="Phobius"/>
    </source>
</evidence>
<dbReference type="EMBL" id="BSRA01000007">
    <property type="protein sequence ID" value="GLV13855.1"/>
    <property type="molecule type" value="Genomic_DNA"/>
</dbReference>
<organism evidence="10 11">
    <name type="scientific">Alicyclobacillus hesperidum</name>
    <dbReference type="NCBI Taxonomy" id="89784"/>
    <lineage>
        <taxon>Bacteria</taxon>
        <taxon>Bacillati</taxon>
        <taxon>Bacillota</taxon>
        <taxon>Bacilli</taxon>
        <taxon>Bacillales</taxon>
        <taxon>Alicyclobacillaceae</taxon>
        <taxon>Alicyclobacillus</taxon>
    </lineage>
</organism>
<dbReference type="AlphaFoldDB" id="A0A1H2TDB2"/>
<comment type="subcellular location">
    <subcellularLocation>
        <location evidence="1 7">Cell membrane</location>
        <topology evidence="1 7">Multi-pass membrane protein</topology>
    </subcellularLocation>
</comment>
<name>A0A1H2TDB2_9BACL</name>
<dbReference type="InterPro" id="IPR037185">
    <property type="entry name" value="EmrE-like"/>
</dbReference>
<sequence>MPYFFLAVAIASEICATSLLKVTDGFTKLWPSIGVVLGYALSFYSLSQALKHIPLGPAYAIWSGIGTAATTLIGLLVWKQSISIPSAIGLGLIVAGVIILNLSPTSHS</sequence>
<protein>
    <submittedName>
        <fullName evidence="9">Multidrug transporter</fullName>
    </submittedName>
    <submittedName>
        <fullName evidence="10">Small multidrug resistance pump</fullName>
    </submittedName>
</protein>
<dbReference type="SUPFAM" id="SSF103481">
    <property type="entry name" value="Multidrug resistance efflux transporter EmrE"/>
    <property type="match status" value="1"/>
</dbReference>